<protein>
    <submittedName>
        <fullName evidence="1">Uncharacterized protein</fullName>
    </submittedName>
</protein>
<organism evidence="1">
    <name type="scientific">Oryza glumipatula</name>
    <dbReference type="NCBI Taxonomy" id="40148"/>
    <lineage>
        <taxon>Eukaryota</taxon>
        <taxon>Viridiplantae</taxon>
        <taxon>Streptophyta</taxon>
        <taxon>Embryophyta</taxon>
        <taxon>Tracheophyta</taxon>
        <taxon>Spermatophyta</taxon>
        <taxon>Magnoliopsida</taxon>
        <taxon>Liliopsida</taxon>
        <taxon>Poales</taxon>
        <taxon>Poaceae</taxon>
        <taxon>BOP clade</taxon>
        <taxon>Oryzoideae</taxon>
        <taxon>Oryzeae</taxon>
        <taxon>Oryzinae</taxon>
        <taxon>Oryza</taxon>
    </lineage>
</organism>
<dbReference type="AlphaFoldDB" id="A0A0E0AK81"/>
<dbReference type="Proteomes" id="UP000026961">
    <property type="component" value="Chromosome 7"/>
</dbReference>
<reference evidence="1" key="2">
    <citation type="submission" date="2018-05" db="EMBL/GenBank/DDBJ databases">
        <title>OgluRS3 (Oryza glumaepatula Reference Sequence Version 3).</title>
        <authorList>
            <person name="Zhang J."/>
            <person name="Kudrna D."/>
            <person name="Lee S."/>
            <person name="Talag J."/>
            <person name="Welchert J."/>
            <person name="Wing R.A."/>
        </authorList>
    </citation>
    <scope>NUCLEOTIDE SEQUENCE [LARGE SCALE GENOMIC DNA]</scope>
</reference>
<evidence type="ECO:0000313" key="1">
    <source>
        <dbReference type="EnsemblPlants" id="OGLUM07G14920.1"/>
    </source>
</evidence>
<accession>A0A0E0AK81</accession>
<name>A0A0E0AK81_9ORYZ</name>
<reference evidence="1" key="1">
    <citation type="submission" date="2015-04" db="UniProtKB">
        <authorList>
            <consortium name="EnsemblPlants"/>
        </authorList>
    </citation>
    <scope>IDENTIFICATION</scope>
</reference>
<keyword evidence="2" id="KW-1185">Reference proteome</keyword>
<proteinExistence type="predicted"/>
<evidence type="ECO:0000313" key="2">
    <source>
        <dbReference type="Proteomes" id="UP000026961"/>
    </source>
</evidence>
<dbReference type="HOGENOM" id="CLU_1398301_0_0_1"/>
<dbReference type="EnsemblPlants" id="OGLUM07G14920.1">
    <property type="protein sequence ID" value="OGLUM07G14920.1"/>
    <property type="gene ID" value="OGLUM07G14920"/>
</dbReference>
<sequence length="195" mass="20348">MASGRPGAPMMGPWSDLPSSDLPGLVIARPRALPRRVPRLALRPAPPPRRFSRWIVLPDGTFVTVSNDGGGVHRMPFRRPAALGGGRNRQQQVLAPRVGDEGAARGVVRSACFHGGAVAFLVDAADEEDARSVRAAWFLPDADALGVCFRSIGCTKAALSKDVVAAAAGAPAPVLPPLVTGGCKEPTACTKVQMN</sequence>
<dbReference type="Gramene" id="OGLUM07G14920.1">
    <property type="protein sequence ID" value="OGLUM07G14920.1"/>
    <property type="gene ID" value="OGLUM07G14920"/>
</dbReference>